<feature type="domain" description="Mechanosensitive ion channel MscS" evidence="5">
    <location>
        <begin position="70"/>
        <end position="133"/>
    </location>
</feature>
<dbReference type="GO" id="GO:0006820">
    <property type="term" value="P:monoatomic anion transport"/>
    <property type="evidence" value="ECO:0007669"/>
    <property type="project" value="TreeGrafter"/>
</dbReference>
<evidence type="ECO:0000313" key="7">
    <source>
        <dbReference type="Proteomes" id="UP001237642"/>
    </source>
</evidence>
<evidence type="ECO:0000256" key="2">
    <source>
        <dbReference type="ARBA" id="ARBA00008017"/>
    </source>
</evidence>
<evidence type="ECO:0000259" key="5">
    <source>
        <dbReference type="Pfam" id="PF00924"/>
    </source>
</evidence>
<dbReference type="InterPro" id="IPR010920">
    <property type="entry name" value="LSM_dom_sf"/>
</dbReference>
<keyword evidence="3" id="KW-0406">Ion transport</keyword>
<dbReference type="InterPro" id="IPR006685">
    <property type="entry name" value="MscS_channel_2nd"/>
</dbReference>
<reference evidence="6" key="2">
    <citation type="submission" date="2023-05" db="EMBL/GenBank/DDBJ databases">
        <authorList>
            <person name="Schelkunov M.I."/>
        </authorList>
    </citation>
    <scope>NUCLEOTIDE SEQUENCE</scope>
    <source>
        <strain evidence="6">Hsosn_3</strain>
        <tissue evidence="6">Leaf</tissue>
    </source>
</reference>
<dbReference type="AlphaFoldDB" id="A0AAD8IXR3"/>
<keyword evidence="3" id="KW-0813">Transport</keyword>
<accession>A0AAD8IXR3</accession>
<protein>
    <recommendedName>
        <fullName evidence="5">Mechanosensitive ion channel MscS domain-containing protein</fullName>
    </recommendedName>
</protein>
<evidence type="ECO:0000256" key="1">
    <source>
        <dbReference type="ARBA" id="ARBA00004141"/>
    </source>
</evidence>
<proteinExistence type="inferred from homology"/>
<dbReference type="GO" id="GO:0005886">
    <property type="term" value="C:plasma membrane"/>
    <property type="evidence" value="ECO:0007669"/>
    <property type="project" value="TreeGrafter"/>
</dbReference>
<gene>
    <name evidence="6" type="ORF">POM88_012274</name>
</gene>
<evidence type="ECO:0000256" key="4">
    <source>
        <dbReference type="ARBA" id="ARBA00023303"/>
    </source>
</evidence>
<evidence type="ECO:0000313" key="6">
    <source>
        <dbReference type="EMBL" id="KAK1393218.1"/>
    </source>
</evidence>
<reference evidence="6" key="1">
    <citation type="submission" date="2023-02" db="EMBL/GenBank/DDBJ databases">
        <title>Genome of toxic invasive species Heracleum sosnowskyi carries increased number of genes despite the absence of recent whole-genome duplications.</title>
        <authorList>
            <person name="Schelkunov M."/>
            <person name="Shtratnikova V."/>
            <person name="Makarenko M."/>
            <person name="Klepikova A."/>
            <person name="Omelchenko D."/>
            <person name="Novikova G."/>
            <person name="Obukhova E."/>
            <person name="Bogdanov V."/>
            <person name="Penin A."/>
            <person name="Logacheva M."/>
        </authorList>
    </citation>
    <scope>NUCLEOTIDE SEQUENCE</scope>
    <source>
        <strain evidence="6">Hsosn_3</strain>
        <tissue evidence="6">Leaf</tissue>
    </source>
</reference>
<dbReference type="Proteomes" id="UP001237642">
    <property type="component" value="Unassembled WGS sequence"/>
</dbReference>
<evidence type="ECO:0000256" key="3">
    <source>
        <dbReference type="ARBA" id="ARBA00023065"/>
    </source>
</evidence>
<dbReference type="InterPro" id="IPR016688">
    <property type="entry name" value="MscS-like_plants/fungi"/>
</dbReference>
<sequence length="288" mass="32456">MVFVLNPVNSQLFGLDTLSHEIRTPVNGILGVFLILSDFLLSPGDTWDLLSFLRNSPLILHMLLQGCLQKLLGIMLAIVMHPFHIGDHCIIDKEQLVIEKIGLISTVFLKDNNRKVECLNSVLLTKFISNLNRSSELADSFDILVSSTTCLDTTAALKLKIEEYKISNLYQTLEHMLLGSMAVPFDIRYILDDVLSLSSEKSRHKGIERCPSLNYDLGYVRDCFEMLELQTARYGSYVGIHCASLREKRWFVELLVGLDNELLRRNKLIARAPIAEVNSIVDISKGCG</sequence>
<comment type="subcellular location">
    <subcellularLocation>
        <location evidence="1">Membrane</location>
        <topology evidence="1">Multi-pass membrane protein</topology>
    </subcellularLocation>
</comment>
<dbReference type="PANTHER" id="PTHR31618:SF7">
    <property type="entry name" value="MECHANOSENSITIVE ION CHANNEL PROTEIN"/>
    <property type="match status" value="1"/>
</dbReference>
<keyword evidence="7" id="KW-1185">Reference proteome</keyword>
<organism evidence="6 7">
    <name type="scientific">Heracleum sosnowskyi</name>
    <dbReference type="NCBI Taxonomy" id="360622"/>
    <lineage>
        <taxon>Eukaryota</taxon>
        <taxon>Viridiplantae</taxon>
        <taxon>Streptophyta</taxon>
        <taxon>Embryophyta</taxon>
        <taxon>Tracheophyta</taxon>
        <taxon>Spermatophyta</taxon>
        <taxon>Magnoliopsida</taxon>
        <taxon>eudicotyledons</taxon>
        <taxon>Gunneridae</taxon>
        <taxon>Pentapetalae</taxon>
        <taxon>asterids</taxon>
        <taxon>campanulids</taxon>
        <taxon>Apiales</taxon>
        <taxon>Apiaceae</taxon>
        <taxon>Apioideae</taxon>
        <taxon>apioid superclade</taxon>
        <taxon>Tordylieae</taxon>
        <taxon>Tordyliinae</taxon>
        <taxon>Heracleum</taxon>
    </lineage>
</organism>
<dbReference type="SUPFAM" id="SSF50182">
    <property type="entry name" value="Sm-like ribonucleoproteins"/>
    <property type="match status" value="1"/>
</dbReference>
<name>A0AAD8IXR3_9APIA</name>
<comment type="similarity">
    <text evidence="2">Belongs to the MscS (TC 1.A.23) family.</text>
</comment>
<keyword evidence="4" id="KW-0407">Ion channel</keyword>
<comment type="caution">
    <text evidence="6">The sequence shown here is derived from an EMBL/GenBank/DDBJ whole genome shotgun (WGS) entry which is preliminary data.</text>
</comment>
<dbReference type="GO" id="GO:0050982">
    <property type="term" value="P:detection of mechanical stimulus"/>
    <property type="evidence" value="ECO:0007669"/>
    <property type="project" value="TreeGrafter"/>
</dbReference>
<dbReference type="EMBL" id="JAUIZM010000003">
    <property type="protein sequence ID" value="KAK1393218.1"/>
    <property type="molecule type" value="Genomic_DNA"/>
</dbReference>
<dbReference type="GO" id="GO:0008381">
    <property type="term" value="F:mechanosensitive monoatomic ion channel activity"/>
    <property type="evidence" value="ECO:0007669"/>
    <property type="project" value="TreeGrafter"/>
</dbReference>
<dbReference type="Pfam" id="PF00924">
    <property type="entry name" value="MS_channel_2nd"/>
    <property type="match status" value="1"/>
</dbReference>
<dbReference type="PANTHER" id="PTHR31618">
    <property type="entry name" value="MECHANOSENSITIVE ION CHANNEL PROTEIN 5"/>
    <property type="match status" value="1"/>
</dbReference>